<accession>A0A9P0QUL1</accession>
<comment type="caution">
    <text evidence="2">The sequence shown here is derived from an EMBL/GenBank/DDBJ whole genome shotgun (WGS) entry which is preliminary data.</text>
</comment>
<gene>
    <name evidence="2" type="ORF">CLIB1423_39S00122</name>
</gene>
<evidence type="ECO:0000313" key="2">
    <source>
        <dbReference type="EMBL" id="CAH2355927.1"/>
    </source>
</evidence>
<organism evidence="2 3">
    <name type="scientific">[Candida] railenensis</name>
    <dbReference type="NCBI Taxonomy" id="45579"/>
    <lineage>
        <taxon>Eukaryota</taxon>
        <taxon>Fungi</taxon>
        <taxon>Dikarya</taxon>
        <taxon>Ascomycota</taxon>
        <taxon>Saccharomycotina</taxon>
        <taxon>Pichiomycetes</taxon>
        <taxon>Debaryomycetaceae</taxon>
        <taxon>Kurtzmaniella</taxon>
    </lineage>
</organism>
<dbReference type="Proteomes" id="UP000837801">
    <property type="component" value="Unassembled WGS sequence"/>
</dbReference>
<sequence length="137" mass="15574">MVPSRPQELPFPLIFYYRVGITSREFLRTNFATIPTYNHLQPESCMLNFTNNNIRAKKTKCNKSNDHQGGAIEKLDHFQRLWKSYQPLPNVNEHTTALQQTTASYPAPVASEPSLSPILTLSESSSHVPNNRLTSDE</sequence>
<dbReference type="AlphaFoldDB" id="A0A9P0QUL1"/>
<feature type="region of interest" description="Disordered" evidence="1">
    <location>
        <begin position="116"/>
        <end position="137"/>
    </location>
</feature>
<protein>
    <submittedName>
        <fullName evidence="2">Uncharacterized protein</fullName>
    </submittedName>
</protein>
<evidence type="ECO:0000256" key="1">
    <source>
        <dbReference type="SAM" id="MobiDB-lite"/>
    </source>
</evidence>
<reference evidence="2" key="1">
    <citation type="submission" date="2022-03" db="EMBL/GenBank/DDBJ databases">
        <authorList>
            <person name="Legras J.-L."/>
            <person name="Devillers H."/>
            <person name="Grondin C."/>
        </authorList>
    </citation>
    <scope>NUCLEOTIDE SEQUENCE</scope>
    <source>
        <strain evidence="2">CLIB 1423</strain>
    </source>
</reference>
<evidence type="ECO:0000313" key="3">
    <source>
        <dbReference type="Proteomes" id="UP000837801"/>
    </source>
</evidence>
<keyword evidence="3" id="KW-1185">Reference proteome</keyword>
<dbReference type="EMBL" id="CAKXYY010000039">
    <property type="protein sequence ID" value="CAH2355927.1"/>
    <property type="molecule type" value="Genomic_DNA"/>
</dbReference>
<name>A0A9P0QUL1_9ASCO</name>
<proteinExistence type="predicted"/>